<gene>
    <name evidence="5" type="ORF">HNQ86_002605</name>
    <name evidence="4" type="ORF">LF63_0113235</name>
</gene>
<name>A0A099CSW9_9GAMM</name>
<dbReference type="STRING" id="1543381.LF63_0113235"/>
<evidence type="ECO:0000256" key="1">
    <source>
        <dbReference type="ARBA" id="ARBA00007576"/>
    </source>
</evidence>
<dbReference type="OrthoDB" id="9802792at2"/>
<dbReference type="InterPro" id="IPR036913">
    <property type="entry name" value="YegP-like_sf"/>
</dbReference>
<feature type="compositionally biased region" description="Polar residues" evidence="2">
    <location>
        <begin position="34"/>
        <end position="50"/>
    </location>
</feature>
<dbReference type="HOGENOM" id="CLU_163886_0_0_6"/>
<evidence type="ECO:0000313" key="6">
    <source>
        <dbReference type="Proteomes" id="UP000029708"/>
    </source>
</evidence>
<feature type="region of interest" description="Disordered" evidence="2">
    <location>
        <begin position="81"/>
        <end position="110"/>
    </location>
</feature>
<dbReference type="Pfam" id="PF07411">
    <property type="entry name" value="DUF1508"/>
    <property type="match status" value="2"/>
</dbReference>
<dbReference type="EMBL" id="JROI01000015">
    <property type="protein sequence ID" value="KGI76884.1"/>
    <property type="molecule type" value="Genomic_DNA"/>
</dbReference>
<sequence>MAGFYELKKSSDGQFMFNLKAGNGEIILTSERYTAKSSAENGIESVQTNSPKDERYEKKTSTRGEPYFVLKGANGLTIGRSEMYSSTSARDNGIESVKTNGPTKDVRDKT</sequence>
<dbReference type="PANTHER" id="PTHR40606:SF1">
    <property type="entry name" value="UPF0339 PROTEIN YEGP"/>
    <property type="match status" value="1"/>
</dbReference>
<keyword evidence="6" id="KW-1185">Reference proteome</keyword>
<evidence type="ECO:0000259" key="3">
    <source>
        <dbReference type="Pfam" id="PF07411"/>
    </source>
</evidence>
<dbReference type="Proteomes" id="UP000560000">
    <property type="component" value="Unassembled WGS sequence"/>
</dbReference>
<feature type="domain" description="DUF1508" evidence="3">
    <location>
        <begin position="63"/>
        <end position="108"/>
    </location>
</feature>
<dbReference type="InterPro" id="IPR051141">
    <property type="entry name" value="UPF0339_domain"/>
</dbReference>
<dbReference type="SUPFAM" id="SSF160113">
    <property type="entry name" value="YegP-like"/>
    <property type="match status" value="2"/>
</dbReference>
<feature type="compositionally biased region" description="Basic and acidic residues" evidence="2">
    <location>
        <begin position="51"/>
        <end position="62"/>
    </location>
</feature>
<accession>A0A099CSW9</accession>
<comment type="caution">
    <text evidence="4">The sequence shown here is derived from an EMBL/GenBank/DDBJ whole genome shotgun (WGS) entry which is preliminary data.</text>
</comment>
<dbReference type="Proteomes" id="UP000029708">
    <property type="component" value="Unassembled WGS sequence"/>
</dbReference>
<feature type="region of interest" description="Disordered" evidence="2">
    <location>
        <begin position="34"/>
        <end position="63"/>
    </location>
</feature>
<protein>
    <recommendedName>
        <fullName evidence="3">DUF1508 domain-containing protein</fullName>
    </recommendedName>
</protein>
<feature type="domain" description="DUF1508" evidence="3">
    <location>
        <begin position="11"/>
        <end position="57"/>
    </location>
</feature>
<evidence type="ECO:0000313" key="4">
    <source>
        <dbReference type="EMBL" id="KGI76884.1"/>
    </source>
</evidence>
<proteinExistence type="inferred from homology"/>
<dbReference type="Gene3D" id="2.30.29.80">
    <property type="match status" value="1"/>
</dbReference>
<dbReference type="PANTHER" id="PTHR40606">
    <property type="match status" value="1"/>
</dbReference>
<evidence type="ECO:0000313" key="5">
    <source>
        <dbReference type="EMBL" id="MBB6185260.1"/>
    </source>
</evidence>
<evidence type="ECO:0000313" key="7">
    <source>
        <dbReference type="Proteomes" id="UP000560000"/>
    </source>
</evidence>
<organism evidence="4 6">
    <name type="scientific">Oleiagrimonas soli</name>
    <dbReference type="NCBI Taxonomy" id="1543381"/>
    <lineage>
        <taxon>Bacteria</taxon>
        <taxon>Pseudomonadati</taxon>
        <taxon>Pseudomonadota</taxon>
        <taxon>Gammaproteobacteria</taxon>
        <taxon>Lysobacterales</taxon>
        <taxon>Rhodanobacteraceae</taxon>
        <taxon>Oleiagrimonas</taxon>
    </lineage>
</organism>
<dbReference type="RefSeq" id="WP_043102545.1">
    <property type="nucleotide sequence ID" value="NZ_JACHET010000001.1"/>
</dbReference>
<evidence type="ECO:0000256" key="2">
    <source>
        <dbReference type="SAM" id="MobiDB-lite"/>
    </source>
</evidence>
<dbReference type="AlphaFoldDB" id="A0A099CSW9"/>
<reference evidence="5 7" key="2">
    <citation type="submission" date="2020-08" db="EMBL/GenBank/DDBJ databases">
        <title>Genomic Encyclopedia of Type Strains, Phase IV (KMG-IV): sequencing the most valuable type-strain genomes for metagenomic binning, comparative biology and taxonomic classification.</title>
        <authorList>
            <person name="Goeker M."/>
        </authorList>
    </citation>
    <scope>NUCLEOTIDE SEQUENCE [LARGE SCALE GENOMIC DNA]</scope>
    <source>
        <strain evidence="5 7">DSM 107085</strain>
    </source>
</reference>
<reference evidence="4 6" key="1">
    <citation type="submission" date="2014-09" db="EMBL/GenBank/DDBJ databases">
        <title>Xanthomonadaceae 3.5X direct submission.</title>
        <authorList>
            <person name="Fang T."/>
            <person name="Wang H."/>
        </authorList>
    </citation>
    <scope>NUCLEOTIDE SEQUENCE [LARGE SCALE GENOMIC DNA]</scope>
    <source>
        <strain evidence="4 6">3.5X</strain>
    </source>
</reference>
<dbReference type="InterPro" id="IPR010879">
    <property type="entry name" value="DUF1508"/>
</dbReference>
<dbReference type="EMBL" id="JACHET010000001">
    <property type="protein sequence ID" value="MBB6185260.1"/>
    <property type="molecule type" value="Genomic_DNA"/>
</dbReference>
<comment type="similarity">
    <text evidence="1">Belongs to the UPF0339 family. Duplicated subfamily.</text>
</comment>